<dbReference type="EMBL" id="CAAE01015045">
    <property type="protein sequence ID" value="CAG12122.1"/>
    <property type="molecule type" value="Genomic_DNA"/>
</dbReference>
<feature type="compositionally biased region" description="Basic and acidic residues" evidence="1">
    <location>
        <begin position="8"/>
        <end position="18"/>
    </location>
</feature>
<reference evidence="2" key="2">
    <citation type="submission" date="2004-02" db="EMBL/GenBank/DDBJ databases">
        <authorList>
            <consortium name="Genoscope"/>
            <consortium name="Whitehead Institute Centre for Genome Research"/>
        </authorList>
    </citation>
    <scope>NUCLEOTIDE SEQUENCE</scope>
</reference>
<organism evidence="2">
    <name type="scientific">Tetraodon nigroviridis</name>
    <name type="common">Spotted green pufferfish</name>
    <name type="synonym">Chelonodon nigroviridis</name>
    <dbReference type="NCBI Taxonomy" id="99883"/>
    <lineage>
        <taxon>Eukaryota</taxon>
        <taxon>Metazoa</taxon>
        <taxon>Chordata</taxon>
        <taxon>Craniata</taxon>
        <taxon>Vertebrata</taxon>
        <taxon>Euteleostomi</taxon>
        <taxon>Actinopterygii</taxon>
        <taxon>Neopterygii</taxon>
        <taxon>Teleostei</taxon>
        <taxon>Neoteleostei</taxon>
        <taxon>Acanthomorphata</taxon>
        <taxon>Eupercaria</taxon>
        <taxon>Tetraodontiformes</taxon>
        <taxon>Tetradontoidea</taxon>
        <taxon>Tetraodontidae</taxon>
        <taxon>Tetraodon</taxon>
    </lineage>
</organism>
<dbReference type="AlphaFoldDB" id="Q4RHL0"/>
<sequence>MRRMGQRRLSDTERRGDGVKSVGNKHLWLFYAQAAELWKKQCSRLGAAQALQAARQLLLQQPGSGLKSPKSQDKQRPLQVKQLPV</sequence>
<feature type="region of interest" description="Disordered" evidence="1">
    <location>
        <begin position="62"/>
        <end position="85"/>
    </location>
</feature>
<comment type="caution">
    <text evidence="2">The sequence shown here is derived from an EMBL/GenBank/DDBJ whole genome shotgun (WGS) entry which is preliminary data.</text>
</comment>
<evidence type="ECO:0000256" key="1">
    <source>
        <dbReference type="SAM" id="MobiDB-lite"/>
    </source>
</evidence>
<feature type="region of interest" description="Disordered" evidence="1">
    <location>
        <begin position="1"/>
        <end position="20"/>
    </location>
</feature>
<evidence type="ECO:0000313" key="2">
    <source>
        <dbReference type="EMBL" id="CAG12122.1"/>
    </source>
</evidence>
<gene>
    <name evidence="2" type="ORF">GSTENG00034291001</name>
</gene>
<reference evidence="2" key="1">
    <citation type="journal article" date="2004" name="Nature">
        <title>Genome duplication in the teleost fish Tetraodon nigroviridis reveals the early vertebrate proto-karyotype.</title>
        <authorList>
            <person name="Jaillon O."/>
            <person name="Aury J.-M."/>
            <person name="Brunet F."/>
            <person name="Petit J.-L."/>
            <person name="Stange-Thomann N."/>
            <person name="Mauceli E."/>
            <person name="Bouneau L."/>
            <person name="Fischer C."/>
            <person name="Ozouf-Costaz C."/>
            <person name="Bernot A."/>
            <person name="Nicaud S."/>
            <person name="Jaffe D."/>
            <person name="Fisher S."/>
            <person name="Lutfalla G."/>
            <person name="Dossat C."/>
            <person name="Segurens B."/>
            <person name="Dasilva C."/>
            <person name="Salanoubat M."/>
            <person name="Levy M."/>
            <person name="Boudet N."/>
            <person name="Castellano S."/>
            <person name="Anthouard V."/>
            <person name="Jubin C."/>
            <person name="Castelli V."/>
            <person name="Katinka M."/>
            <person name="Vacherie B."/>
            <person name="Biemont C."/>
            <person name="Skalli Z."/>
            <person name="Cattolico L."/>
            <person name="Poulain J."/>
            <person name="De Berardinis V."/>
            <person name="Cruaud C."/>
            <person name="Duprat S."/>
            <person name="Brottier P."/>
            <person name="Coutanceau J.-P."/>
            <person name="Gouzy J."/>
            <person name="Parra G."/>
            <person name="Lardier G."/>
            <person name="Chapple C."/>
            <person name="McKernan K.J."/>
            <person name="McEwan P."/>
            <person name="Bosak S."/>
            <person name="Kellis M."/>
            <person name="Volff J.-N."/>
            <person name="Guigo R."/>
            <person name="Zody M.C."/>
            <person name="Mesirov J."/>
            <person name="Lindblad-Toh K."/>
            <person name="Birren B."/>
            <person name="Nusbaum C."/>
            <person name="Kahn D."/>
            <person name="Robinson-Rechavi M."/>
            <person name="Laudet V."/>
            <person name="Schachter V."/>
            <person name="Quetier F."/>
            <person name="Saurin W."/>
            <person name="Scarpelli C."/>
            <person name="Wincker P."/>
            <person name="Lander E.S."/>
            <person name="Weissenbach J."/>
            <person name="Roest Crollius H."/>
        </authorList>
    </citation>
    <scope>NUCLEOTIDE SEQUENCE [LARGE SCALE GENOMIC DNA]</scope>
</reference>
<dbReference type="KEGG" id="tng:GSTEN00034291G001"/>
<name>Q4RHL0_TETNG</name>
<protein>
    <submittedName>
        <fullName evidence="2">(spotted green pufferfish) hypothetical protein</fullName>
    </submittedName>
</protein>
<accession>Q4RHL0</accession>
<proteinExistence type="predicted"/>